<proteinExistence type="predicted"/>
<protein>
    <submittedName>
        <fullName evidence="2">Uncharacterized protein</fullName>
    </submittedName>
</protein>
<reference evidence="3" key="1">
    <citation type="journal article" date="2011" name="Nat. Biotechnol.">
        <title>The genomic sequence of the Chinese hamster ovary (CHO)-K1 cell line.</title>
        <authorList>
            <person name="Xu X."/>
            <person name="Nagarajan H."/>
            <person name="Lewis N.E."/>
            <person name="Pan S."/>
            <person name="Cai Z."/>
            <person name="Liu X."/>
            <person name="Chen W."/>
            <person name="Xie M."/>
            <person name="Wang W."/>
            <person name="Hammond S."/>
            <person name="Andersen M.R."/>
            <person name="Neff N."/>
            <person name="Passarelli B."/>
            <person name="Koh W."/>
            <person name="Fan H.C."/>
            <person name="Wang J."/>
            <person name="Gui Y."/>
            <person name="Lee K.H."/>
            <person name="Betenbaugh M.J."/>
            <person name="Quake S.R."/>
            <person name="Famili I."/>
            <person name="Palsson B.O."/>
            <person name="Wang J."/>
        </authorList>
    </citation>
    <scope>NUCLEOTIDE SEQUENCE [LARGE SCALE GENOMIC DNA]</scope>
    <source>
        <strain evidence="3">CHO K1 cell line</strain>
    </source>
</reference>
<accession>G3HZL5</accession>
<sequence>MVHHSVFPVPATAYCVNHLQIQTRSTATLPPAGGRDMCAREWAAWVRGRAEAKVLTNLPQKGSGEKSLRKGKGPHGLTTGW</sequence>
<dbReference type="InParanoid" id="G3HZL5"/>
<dbReference type="AlphaFoldDB" id="G3HZL5"/>
<gene>
    <name evidence="2" type="ORF">I79_016522</name>
</gene>
<name>G3HZL5_CRIGR</name>
<evidence type="ECO:0000313" key="2">
    <source>
        <dbReference type="EMBL" id="EGV97037.1"/>
    </source>
</evidence>
<evidence type="ECO:0000313" key="3">
    <source>
        <dbReference type="Proteomes" id="UP000001075"/>
    </source>
</evidence>
<organism evidence="2 3">
    <name type="scientific">Cricetulus griseus</name>
    <name type="common">Chinese hamster</name>
    <name type="synonym">Cricetulus barabensis griseus</name>
    <dbReference type="NCBI Taxonomy" id="10029"/>
    <lineage>
        <taxon>Eukaryota</taxon>
        <taxon>Metazoa</taxon>
        <taxon>Chordata</taxon>
        <taxon>Craniata</taxon>
        <taxon>Vertebrata</taxon>
        <taxon>Euteleostomi</taxon>
        <taxon>Mammalia</taxon>
        <taxon>Eutheria</taxon>
        <taxon>Euarchontoglires</taxon>
        <taxon>Glires</taxon>
        <taxon>Rodentia</taxon>
        <taxon>Myomorpha</taxon>
        <taxon>Muroidea</taxon>
        <taxon>Cricetidae</taxon>
        <taxon>Cricetinae</taxon>
        <taxon>Cricetulus</taxon>
    </lineage>
</organism>
<evidence type="ECO:0000256" key="1">
    <source>
        <dbReference type="SAM" id="MobiDB-lite"/>
    </source>
</evidence>
<feature type="region of interest" description="Disordered" evidence="1">
    <location>
        <begin position="59"/>
        <end position="81"/>
    </location>
</feature>
<dbReference type="EMBL" id="JH000973">
    <property type="protein sequence ID" value="EGV97037.1"/>
    <property type="molecule type" value="Genomic_DNA"/>
</dbReference>
<dbReference type="Proteomes" id="UP000001075">
    <property type="component" value="Unassembled WGS sequence"/>
</dbReference>